<dbReference type="GO" id="GO:0007155">
    <property type="term" value="P:cell adhesion"/>
    <property type="evidence" value="ECO:0007669"/>
    <property type="project" value="InterPro"/>
</dbReference>
<comment type="similarity">
    <text evidence="1">Belongs to the N-Me-Phe pilin family.</text>
</comment>
<sequence length="191" mass="20129">MKQFLLTLLGALTAVVVALVVYDRLVVAPRQAAQLEAAQQAHQISVASADAQAQQIAASLDASVDRSVADAQQAMDDLANEQDRRRLAADALARASMMRAALAEYYMSEGRWPPNAAAAGIGAPDSFAGGAVAGIDVDNSGGIAIRLNAKLSADARIRLTPRVSPDNGMIQWRCVVQGSPEVSRYLPACRD</sequence>
<dbReference type="AlphaFoldDB" id="A0A974XYY3"/>
<gene>
    <name evidence="2" type="ORF">I8J32_017190</name>
</gene>
<evidence type="ECO:0000256" key="1">
    <source>
        <dbReference type="ARBA" id="ARBA00005233"/>
    </source>
</evidence>
<dbReference type="KEGG" id="lsf:I8J32_017190"/>
<dbReference type="Gene3D" id="3.30.700.10">
    <property type="entry name" value="Glycoprotein, Type 4 Pilin"/>
    <property type="match status" value="1"/>
</dbReference>
<keyword evidence="3" id="KW-1185">Reference proteome</keyword>
<evidence type="ECO:0000313" key="3">
    <source>
        <dbReference type="Proteomes" id="UP000639274"/>
    </source>
</evidence>
<dbReference type="SUPFAM" id="SSF54523">
    <property type="entry name" value="Pili subunits"/>
    <property type="match status" value="1"/>
</dbReference>
<dbReference type="InterPro" id="IPR001082">
    <property type="entry name" value="Pilin"/>
</dbReference>
<dbReference type="GO" id="GO:0009289">
    <property type="term" value="C:pilus"/>
    <property type="evidence" value="ECO:0007669"/>
    <property type="project" value="InterPro"/>
</dbReference>
<dbReference type="RefSeq" id="WP_200613927.1">
    <property type="nucleotide sequence ID" value="NZ_CP071518.1"/>
</dbReference>
<dbReference type="InterPro" id="IPR045584">
    <property type="entry name" value="Pilin-like"/>
</dbReference>
<organism evidence="2 3">
    <name type="scientific">Agrilutibacter solisilvae</name>
    <dbReference type="NCBI Taxonomy" id="2763317"/>
    <lineage>
        <taxon>Bacteria</taxon>
        <taxon>Pseudomonadati</taxon>
        <taxon>Pseudomonadota</taxon>
        <taxon>Gammaproteobacteria</taxon>
        <taxon>Lysobacterales</taxon>
        <taxon>Lysobacteraceae</taxon>
        <taxon>Agrilutibacter</taxon>
    </lineage>
</organism>
<protein>
    <submittedName>
        <fullName evidence="2">Pilin</fullName>
    </submittedName>
</protein>
<dbReference type="Pfam" id="PF00114">
    <property type="entry name" value="Pilin"/>
    <property type="match status" value="1"/>
</dbReference>
<dbReference type="Proteomes" id="UP000639274">
    <property type="component" value="Chromosome"/>
</dbReference>
<name>A0A974XYY3_9GAMM</name>
<proteinExistence type="inferred from homology"/>
<evidence type="ECO:0000313" key="2">
    <source>
        <dbReference type="EMBL" id="QSX78357.1"/>
    </source>
</evidence>
<accession>A0A974XYY3</accession>
<dbReference type="EMBL" id="CP071518">
    <property type="protein sequence ID" value="QSX78357.1"/>
    <property type="molecule type" value="Genomic_DNA"/>
</dbReference>
<reference evidence="2 3" key="1">
    <citation type="submission" date="2021-03" db="EMBL/GenBank/DDBJ databases">
        <title>Lysobacter sp. nov. isolated from soil of gangwondo yeongwol, south Korea.</title>
        <authorList>
            <person name="Kim K.R."/>
            <person name="Kim K.H."/>
            <person name="Jeon C.O."/>
        </authorList>
    </citation>
    <scope>NUCLEOTIDE SEQUENCE [LARGE SCALE GENOMIC DNA]</scope>
    <source>
        <strain evidence="2 3">R19</strain>
    </source>
</reference>